<keyword evidence="2 4" id="KW-0560">Oxidoreductase</keyword>
<evidence type="ECO:0000256" key="3">
    <source>
        <dbReference type="PROSITE-ProRule" id="PRU10007"/>
    </source>
</evidence>
<dbReference type="InterPro" id="IPR016163">
    <property type="entry name" value="Ald_DH_C"/>
</dbReference>
<dbReference type="AlphaFoldDB" id="A0A1N6E030"/>
<dbReference type="SUPFAM" id="SSF53720">
    <property type="entry name" value="ALDH-like"/>
    <property type="match status" value="1"/>
</dbReference>
<feature type="domain" description="Aldehyde dehydrogenase" evidence="5">
    <location>
        <begin position="30"/>
        <end position="484"/>
    </location>
</feature>
<name>A0A1N6E030_9RHOB</name>
<dbReference type="InterPro" id="IPR016161">
    <property type="entry name" value="Ald_DH/histidinol_DH"/>
</dbReference>
<dbReference type="InterPro" id="IPR050740">
    <property type="entry name" value="Aldehyde_DH_Superfamily"/>
</dbReference>
<dbReference type="Pfam" id="PF00171">
    <property type="entry name" value="Aldedh"/>
    <property type="match status" value="1"/>
</dbReference>
<keyword evidence="7" id="KW-1185">Reference proteome</keyword>
<dbReference type="PROSITE" id="PS00687">
    <property type="entry name" value="ALDEHYDE_DEHYDR_GLU"/>
    <property type="match status" value="1"/>
</dbReference>
<dbReference type="Gene3D" id="3.40.309.10">
    <property type="entry name" value="Aldehyde Dehydrogenase, Chain A, domain 2"/>
    <property type="match status" value="1"/>
</dbReference>
<comment type="similarity">
    <text evidence="1 4">Belongs to the aldehyde dehydrogenase family.</text>
</comment>
<evidence type="ECO:0000256" key="2">
    <source>
        <dbReference type="ARBA" id="ARBA00023002"/>
    </source>
</evidence>
<dbReference type="InterPro" id="IPR029510">
    <property type="entry name" value="Ald_DH_CS_GLU"/>
</dbReference>
<dbReference type="InterPro" id="IPR016162">
    <property type="entry name" value="Ald_DH_N"/>
</dbReference>
<reference evidence="7" key="1">
    <citation type="submission" date="2016-11" db="EMBL/GenBank/DDBJ databases">
        <authorList>
            <person name="Varghese N."/>
            <person name="Submissions S."/>
        </authorList>
    </citation>
    <scope>NUCLEOTIDE SEQUENCE [LARGE SCALE GENOMIC DNA]</scope>
    <source>
        <strain evidence="7">DSM 29440</strain>
    </source>
</reference>
<dbReference type="Proteomes" id="UP000184932">
    <property type="component" value="Unassembled WGS sequence"/>
</dbReference>
<accession>A0A1N6E030</accession>
<evidence type="ECO:0000259" key="5">
    <source>
        <dbReference type="Pfam" id="PF00171"/>
    </source>
</evidence>
<dbReference type="GO" id="GO:0016620">
    <property type="term" value="F:oxidoreductase activity, acting on the aldehyde or oxo group of donors, NAD or NADP as acceptor"/>
    <property type="evidence" value="ECO:0007669"/>
    <property type="project" value="InterPro"/>
</dbReference>
<gene>
    <name evidence="6" type="ORF">SAMN05444002_0193</name>
</gene>
<protein>
    <submittedName>
        <fullName evidence="6">Succinate-semialdehyde dehydrogenase / glutarate-semialdehyde dehydrogenase</fullName>
    </submittedName>
</protein>
<sequence length="490" mass="52880">MDAHATGTHSRTVMKDLKRMYIGGTLVEGEGTVEVISPATEERVATVAAAGMGDVEAALQAARAAAPGWAATPVAERQRWMLKLRDAVVANEEMLRDCIHREMGKPWGGTREDFDLLERSLKFYAEEIQRVHDETLRDLDGTHEHRIVYEPVGVVVAYLAWNFPLLNLAYKIAPAMAAGCPIIIRPSAATPVSAYAVGELCHEIGLPAGVVNILTTDGYAPSDALAASTIPNLITLIGSTNTGKHLMKVGATSIKKYSMELGGNAPVLVFDDADLDLAADIVTTVKFNNAGQICVTPNRVFVERGVYDRFRDKVVARARAAKVGFDRDADILTGPMIDGRAWARVKGLIDDAVEKGASLLAGGDRPEGLERGHFLAPTVLGEVTRDMRIYQDEIFGPVVSLIPFDDRGTLLDLANEGEEGGLASYVFTANLALAEEMARGLRYGEVQVNGVKYDIYLPHGGIGQSGIGHDCSRLALNDYLVVKRISRGLN</sequence>
<evidence type="ECO:0000313" key="7">
    <source>
        <dbReference type="Proteomes" id="UP000184932"/>
    </source>
</evidence>
<dbReference type="InterPro" id="IPR015590">
    <property type="entry name" value="Aldehyde_DH_dom"/>
</dbReference>
<dbReference type="STRING" id="1217970.SAMN05444002_0193"/>
<evidence type="ECO:0000256" key="1">
    <source>
        <dbReference type="ARBA" id="ARBA00009986"/>
    </source>
</evidence>
<proteinExistence type="inferred from homology"/>
<dbReference type="PANTHER" id="PTHR43353">
    <property type="entry name" value="SUCCINATE-SEMIALDEHYDE DEHYDROGENASE, MITOCHONDRIAL"/>
    <property type="match status" value="1"/>
</dbReference>
<feature type="active site" evidence="3">
    <location>
        <position position="260"/>
    </location>
</feature>
<evidence type="ECO:0000256" key="4">
    <source>
        <dbReference type="RuleBase" id="RU003345"/>
    </source>
</evidence>
<dbReference type="Gene3D" id="3.40.605.10">
    <property type="entry name" value="Aldehyde Dehydrogenase, Chain A, domain 1"/>
    <property type="match status" value="1"/>
</dbReference>
<organism evidence="6 7">
    <name type="scientific">Vannielia litorea</name>
    <dbReference type="NCBI Taxonomy" id="1217970"/>
    <lineage>
        <taxon>Bacteria</taxon>
        <taxon>Pseudomonadati</taxon>
        <taxon>Pseudomonadota</taxon>
        <taxon>Alphaproteobacteria</taxon>
        <taxon>Rhodobacterales</taxon>
        <taxon>Paracoccaceae</taxon>
        <taxon>Vannielia</taxon>
    </lineage>
</organism>
<dbReference type="PANTHER" id="PTHR43353:SF5">
    <property type="entry name" value="SUCCINATE-SEMIALDEHYDE DEHYDROGENASE, MITOCHONDRIAL"/>
    <property type="match status" value="1"/>
</dbReference>
<dbReference type="EMBL" id="FSRL01000001">
    <property type="protein sequence ID" value="SIN76388.1"/>
    <property type="molecule type" value="Genomic_DNA"/>
</dbReference>
<evidence type="ECO:0000313" key="6">
    <source>
        <dbReference type="EMBL" id="SIN76388.1"/>
    </source>
</evidence>